<proteinExistence type="predicted"/>
<dbReference type="EMBL" id="MW132713">
    <property type="protein sequence ID" value="QQM15154.1"/>
    <property type="molecule type" value="Genomic_DNA"/>
</dbReference>
<name>A0A7T7K7Z7_9CAUD</name>
<organism evidence="1 2">
    <name type="scientific">Gordonia phage TinaLin</name>
    <dbReference type="NCBI Taxonomy" id="2797324"/>
    <lineage>
        <taxon>Viruses</taxon>
        <taxon>Duplodnaviria</taxon>
        <taxon>Heunggongvirae</taxon>
        <taxon>Uroviricota</taxon>
        <taxon>Caudoviricetes</taxon>
        <taxon>Ruthgordonvirinae</taxon>
        <taxon>Tinalinvirus</taxon>
        <taxon>Tinalinvirus tinalin</taxon>
    </lineage>
</organism>
<accession>A0A7T7K7Z7</accession>
<evidence type="ECO:0000313" key="1">
    <source>
        <dbReference type="EMBL" id="QQM15154.1"/>
    </source>
</evidence>
<keyword evidence="2" id="KW-1185">Reference proteome</keyword>
<sequence length="61" mass="6906">MDKKQIDGLIGKFRELRELDGWLAAQHAETREAFTEVALSLKALCEAVPDWKDYVTGELQA</sequence>
<dbReference type="KEGG" id="vg:63911822"/>
<dbReference type="GeneID" id="63911822"/>
<dbReference type="Proteomes" id="UP000596151">
    <property type="component" value="Segment"/>
</dbReference>
<gene>
    <name evidence="1" type="primary">66</name>
    <name evidence="1" type="ORF">SEA_TINALIN_66</name>
</gene>
<protein>
    <submittedName>
        <fullName evidence="1">Uncharacterized protein</fullName>
    </submittedName>
</protein>
<reference evidence="1 2" key="1">
    <citation type="submission" date="2020-10" db="EMBL/GenBank/DDBJ databases">
        <authorList>
            <person name="Tina S.-P."/>
            <person name="Abby P."/>
            <person name="Briggs L.A."/>
            <person name="Washington J.M."/>
            <person name="Garlena R.A."/>
            <person name="Russell D.A."/>
            <person name="Pope W.H."/>
            <person name="Jacobs-Sera D."/>
            <person name="Hatfull G.F."/>
        </authorList>
    </citation>
    <scope>NUCLEOTIDE SEQUENCE [LARGE SCALE GENOMIC DNA]</scope>
</reference>
<dbReference type="RefSeq" id="YP_010051081.1">
    <property type="nucleotide sequence ID" value="NC_054437.1"/>
</dbReference>
<evidence type="ECO:0000313" key="2">
    <source>
        <dbReference type="Proteomes" id="UP000596151"/>
    </source>
</evidence>